<accession>A0A9W7A849</accession>
<keyword evidence="6" id="KW-1133">Transmembrane helix</keyword>
<evidence type="ECO:0000256" key="1">
    <source>
        <dbReference type="ARBA" id="ARBA00004601"/>
    </source>
</evidence>
<feature type="transmembrane region" description="Helical" evidence="6">
    <location>
        <begin position="100"/>
        <end position="121"/>
    </location>
</feature>
<keyword evidence="6" id="KW-0812">Transmembrane</keyword>
<keyword evidence="6" id="KW-0472">Membrane</keyword>
<reference evidence="8" key="1">
    <citation type="submission" date="2022-07" db="EMBL/GenBank/DDBJ databases">
        <title>Genome analysis of Parmales, a sister group of diatoms, reveals the evolutionary specialization of diatoms from phago-mixotrophs to photoautotrophs.</title>
        <authorList>
            <person name="Ban H."/>
            <person name="Sato S."/>
            <person name="Yoshikawa S."/>
            <person name="Kazumasa Y."/>
            <person name="Nakamura Y."/>
            <person name="Ichinomiya M."/>
            <person name="Saitoh K."/>
            <person name="Sato N."/>
            <person name="Blanc-Mathieu R."/>
            <person name="Endo H."/>
            <person name="Kuwata A."/>
            <person name="Ogata H."/>
        </authorList>
    </citation>
    <scope>NUCLEOTIDE SEQUENCE</scope>
</reference>
<dbReference type="EMBL" id="BRXZ01002505">
    <property type="protein sequence ID" value="GMH63654.1"/>
    <property type="molecule type" value="Genomic_DNA"/>
</dbReference>
<feature type="compositionally biased region" description="Basic and acidic residues" evidence="5">
    <location>
        <begin position="903"/>
        <end position="912"/>
    </location>
</feature>
<feature type="region of interest" description="Disordered" evidence="5">
    <location>
        <begin position="836"/>
        <end position="881"/>
    </location>
</feature>
<dbReference type="InterPro" id="IPR039755">
    <property type="entry name" value="TBC1D23"/>
</dbReference>
<dbReference type="PANTHER" id="PTHR13297">
    <property type="entry name" value="TBC1 DOMAIN FAMILY MEMBER 23-RELATED"/>
    <property type="match status" value="1"/>
</dbReference>
<evidence type="ECO:0000256" key="4">
    <source>
        <dbReference type="ARBA" id="ARBA00023034"/>
    </source>
</evidence>
<evidence type="ECO:0000313" key="8">
    <source>
        <dbReference type="EMBL" id="GMH63654.1"/>
    </source>
</evidence>
<feature type="compositionally biased region" description="Polar residues" evidence="5">
    <location>
        <begin position="493"/>
        <end position="528"/>
    </location>
</feature>
<evidence type="ECO:0000256" key="5">
    <source>
        <dbReference type="SAM" id="MobiDB-lite"/>
    </source>
</evidence>
<dbReference type="InterPro" id="IPR001763">
    <property type="entry name" value="Rhodanese-like_dom"/>
</dbReference>
<evidence type="ECO:0000259" key="7">
    <source>
        <dbReference type="PROSITE" id="PS50206"/>
    </source>
</evidence>
<evidence type="ECO:0000256" key="3">
    <source>
        <dbReference type="ARBA" id="ARBA00022473"/>
    </source>
</evidence>
<evidence type="ECO:0000256" key="2">
    <source>
        <dbReference type="ARBA" id="ARBA00014207"/>
    </source>
</evidence>
<dbReference type="Proteomes" id="UP001165082">
    <property type="component" value="Unassembled WGS sequence"/>
</dbReference>
<dbReference type="Gene3D" id="1.10.8.270">
    <property type="entry name" value="putative rabgap domain of human tbc1 domain family member 14 like domains"/>
    <property type="match status" value="1"/>
</dbReference>
<dbReference type="InterPro" id="IPR036873">
    <property type="entry name" value="Rhodanese-like_dom_sf"/>
</dbReference>
<keyword evidence="9" id="KW-1185">Reference proteome</keyword>
<dbReference type="PANTHER" id="PTHR13297:SF5">
    <property type="entry name" value="TBC1 DOMAIN FAMILY MEMBER 23"/>
    <property type="match status" value="1"/>
</dbReference>
<feature type="compositionally biased region" description="Polar residues" evidence="5">
    <location>
        <begin position="569"/>
        <end position="600"/>
    </location>
</feature>
<protein>
    <recommendedName>
        <fullName evidence="2">TBC1 domain family member 23</fullName>
    </recommendedName>
</protein>
<comment type="caution">
    <text evidence="8">The sequence shown here is derived from an EMBL/GenBank/DDBJ whole genome shotgun (WGS) entry which is preliminary data.</text>
</comment>
<feature type="domain" description="Rhodanese" evidence="7">
    <location>
        <begin position="603"/>
        <end position="630"/>
    </location>
</feature>
<sequence length="1013" mass="110811">MSSTLLNTTISHRLLDSTTESPHHLIPELRTMDEINKELNFMSTLTSPEKAALKSKYEHALASAEQRLALLDSSIVAKPPSSWGLTPRARLRYITKKYGATWYVYFWATWLAHGAAIWAGIKGGVIDAPQMLMLGSDLATSVGEGMNAGWGKVDLQSRVDPAMGEMGVTIVLNEIIEPLRSAFVVATVKPVSKMVGMSPTYDFMDSSDVNLPSPTSPGLPRIPSDEDLSRLSVDDFDDEMSVASSVASYASEPVQLPSPLKFDPPPLPNQRVIKADAERTRGDPKTIERLLSHYCIASEIKYKQGLNELLAPFLTLTYSPDCDDPELVAFGCFTAFTNKFLPTNVYADDGHTALQCCFRFFRVLLLYHSPGLSASVSSTKPATLFKEARLVMDATPRSFVSLLERACWGWGWGINEKVKRFEKQSLTLVLKCVGSWSCVPISADEAIGFALKDWGVTSVKNSKSPARSRQRSKGGNTTGPSEGTAEAAAEATVEQSLLQEQAPQNAPFTSLPSYLTSPDSVRSVSSLPDDSDLESMYSEGDLTDVESSKDDEGGFSDDEGDGGEENDVAPTSPSKMITAASPSTPMTPKTASHSANIQQRKQSKRKYVLLDCRPKAEYDECHIYGSVHLDEECWSTGEVTSVIEGFKDMKDCHFALLGSGPSSFDLQMSVNAHKCGPSKGWKRKQRLKNQASNVSQASSNFFKKMVEVTAETLKLKKDEEDKFVPRRSYGDDELDPESMQVGGTGEEDLAVSRWVCMFLQHDFQYISYVRGGIKACIKQLKRAGKPDGVGLAEGAELVLEGTAIDAQADADEVSHTDAITGGGRRVWKEMVESMSVASGGGVEEQEGSAGSLNDIVDVQSSPNSERNKKSKQRKSLEGAKQGWNNFMKQSAAGMAKFTTQRRVGKDTMEGDGARSPPPPPNNSPKSEANRSDELKEMRGELETQLNAETSSPTRNTPQWMKRLSLKTAEAGTKFLLASQKVGENFKNSLMKGNFKQWKTRKVDEGKPKADVEM</sequence>
<dbReference type="InterPro" id="IPR035969">
    <property type="entry name" value="Rab-GAP_TBC_sf"/>
</dbReference>
<dbReference type="AlphaFoldDB" id="A0A9W7A849"/>
<dbReference type="Pfam" id="PF00581">
    <property type="entry name" value="Rhodanese"/>
    <property type="match status" value="1"/>
</dbReference>
<evidence type="ECO:0000313" key="9">
    <source>
        <dbReference type="Proteomes" id="UP001165082"/>
    </source>
</evidence>
<dbReference type="GO" id="GO:0099041">
    <property type="term" value="P:vesicle tethering to Golgi"/>
    <property type="evidence" value="ECO:0007669"/>
    <property type="project" value="TreeGrafter"/>
</dbReference>
<proteinExistence type="predicted"/>
<name>A0A9W7A849_9STRA</name>
<gene>
    <name evidence="8" type="ORF">TrRE_jg2255</name>
</gene>
<dbReference type="SUPFAM" id="SSF47923">
    <property type="entry name" value="Ypt/Rab-GAP domain of gyp1p"/>
    <property type="match status" value="1"/>
</dbReference>
<dbReference type="OrthoDB" id="1668230at2759"/>
<evidence type="ECO:0000256" key="6">
    <source>
        <dbReference type="SAM" id="Phobius"/>
    </source>
</evidence>
<dbReference type="Pfam" id="PF00566">
    <property type="entry name" value="RabGAP-TBC"/>
    <property type="match status" value="1"/>
</dbReference>
<organism evidence="8 9">
    <name type="scientific">Triparma retinervis</name>
    <dbReference type="NCBI Taxonomy" id="2557542"/>
    <lineage>
        <taxon>Eukaryota</taxon>
        <taxon>Sar</taxon>
        <taxon>Stramenopiles</taxon>
        <taxon>Ochrophyta</taxon>
        <taxon>Bolidophyceae</taxon>
        <taxon>Parmales</taxon>
        <taxon>Triparmaceae</taxon>
        <taxon>Triparma</taxon>
    </lineage>
</organism>
<dbReference type="Gene3D" id="3.40.250.10">
    <property type="entry name" value="Rhodanese-like domain"/>
    <property type="match status" value="1"/>
</dbReference>
<dbReference type="PROSITE" id="PS50206">
    <property type="entry name" value="RHODANESE_3"/>
    <property type="match status" value="1"/>
</dbReference>
<dbReference type="GO" id="GO:0005829">
    <property type="term" value="C:cytosol"/>
    <property type="evidence" value="ECO:0007669"/>
    <property type="project" value="GOC"/>
</dbReference>
<dbReference type="SUPFAM" id="SSF52821">
    <property type="entry name" value="Rhodanese/Cell cycle control phosphatase"/>
    <property type="match status" value="1"/>
</dbReference>
<comment type="subcellular location">
    <subcellularLocation>
        <location evidence="1">Golgi apparatus</location>
        <location evidence="1">trans-Golgi network</location>
    </subcellularLocation>
</comment>
<dbReference type="InterPro" id="IPR000195">
    <property type="entry name" value="Rab-GAP-TBC_dom"/>
</dbReference>
<feature type="compositionally biased region" description="Basic and acidic residues" evidence="5">
    <location>
        <begin position="927"/>
        <end position="941"/>
    </location>
</feature>
<dbReference type="GO" id="GO:0005802">
    <property type="term" value="C:trans-Golgi network"/>
    <property type="evidence" value="ECO:0007669"/>
    <property type="project" value="TreeGrafter"/>
</dbReference>
<feature type="region of interest" description="Disordered" evidence="5">
    <location>
        <begin position="899"/>
        <end position="958"/>
    </location>
</feature>
<feature type="region of interest" description="Disordered" evidence="5">
    <location>
        <begin position="460"/>
        <end position="602"/>
    </location>
</feature>
<feature type="compositionally biased region" description="Polar residues" evidence="5">
    <location>
        <begin position="943"/>
        <end position="958"/>
    </location>
</feature>
<feature type="compositionally biased region" description="Acidic residues" evidence="5">
    <location>
        <begin position="553"/>
        <end position="567"/>
    </location>
</feature>
<keyword evidence="4" id="KW-0333">Golgi apparatus</keyword>
<keyword evidence="3" id="KW-0217">Developmental protein</keyword>
<dbReference type="GO" id="GO:0042147">
    <property type="term" value="P:retrograde transport, endosome to Golgi"/>
    <property type="evidence" value="ECO:0007669"/>
    <property type="project" value="InterPro"/>
</dbReference>